<dbReference type="EMBL" id="FOVC01000015">
    <property type="protein sequence ID" value="SFN70686.1"/>
    <property type="molecule type" value="Genomic_DNA"/>
</dbReference>
<dbReference type="STRING" id="1367852.SAMN05216516_1157"/>
<proteinExistence type="predicted"/>
<evidence type="ECO:0000313" key="2">
    <source>
        <dbReference type="Proteomes" id="UP000242222"/>
    </source>
</evidence>
<accession>A0A1I5B7K9</accession>
<evidence type="ECO:0000313" key="1">
    <source>
        <dbReference type="EMBL" id="SFN70686.1"/>
    </source>
</evidence>
<organism evidence="1 2">
    <name type="scientific">Izhakiella capsodis</name>
    <dbReference type="NCBI Taxonomy" id="1367852"/>
    <lineage>
        <taxon>Bacteria</taxon>
        <taxon>Pseudomonadati</taxon>
        <taxon>Pseudomonadota</taxon>
        <taxon>Gammaproteobacteria</taxon>
        <taxon>Enterobacterales</taxon>
        <taxon>Erwiniaceae</taxon>
        <taxon>Izhakiella</taxon>
    </lineage>
</organism>
<reference evidence="2" key="1">
    <citation type="submission" date="2016-10" db="EMBL/GenBank/DDBJ databases">
        <authorList>
            <person name="Varghese N."/>
            <person name="Submissions S."/>
        </authorList>
    </citation>
    <scope>NUCLEOTIDE SEQUENCE [LARGE SCALE GENOMIC DNA]</scope>
    <source>
        <strain evidence="2">N6PO6</strain>
    </source>
</reference>
<protein>
    <submittedName>
        <fullName evidence="1">Uncharacterized protein</fullName>
    </submittedName>
</protein>
<keyword evidence="2" id="KW-1185">Reference proteome</keyword>
<sequence length="93" mass="10576">MFFATRKREVENYLCPDLIKDETGVQIVFTDTCDAKKIIGKATSTKPNDVLDRFWPLMTAEKIINCSTYRDGNSDKIELIEILEGIVSLSDRS</sequence>
<dbReference type="AlphaFoldDB" id="A0A1I5B7K9"/>
<name>A0A1I5B7K9_9GAMM</name>
<dbReference type="Proteomes" id="UP000242222">
    <property type="component" value="Unassembled WGS sequence"/>
</dbReference>
<gene>
    <name evidence="1" type="ORF">SAMN05216516_1157</name>
</gene>